<protein>
    <submittedName>
        <fullName evidence="2">Uncharacterized protein</fullName>
    </submittedName>
</protein>
<feature type="compositionally biased region" description="Acidic residues" evidence="1">
    <location>
        <begin position="124"/>
        <end position="137"/>
    </location>
</feature>
<dbReference type="Proteomes" id="UP000624244">
    <property type="component" value="Unassembled WGS sequence"/>
</dbReference>
<dbReference type="EMBL" id="WNKQ01000008">
    <property type="protein sequence ID" value="KAF5850047.1"/>
    <property type="molecule type" value="Genomic_DNA"/>
</dbReference>
<organism evidence="2 3">
    <name type="scientific">Cochliobolus sativus</name>
    <name type="common">Common root rot and spot blotch fungus</name>
    <name type="synonym">Bipolaris sorokiniana</name>
    <dbReference type="NCBI Taxonomy" id="45130"/>
    <lineage>
        <taxon>Eukaryota</taxon>
        <taxon>Fungi</taxon>
        <taxon>Dikarya</taxon>
        <taxon>Ascomycota</taxon>
        <taxon>Pezizomycotina</taxon>
        <taxon>Dothideomycetes</taxon>
        <taxon>Pleosporomycetidae</taxon>
        <taxon>Pleosporales</taxon>
        <taxon>Pleosporineae</taxon>
        <taxon>Pleosporaceae</taxon>
        <taxon>Bipolaris</taxon>
    </lineage>
</organism>
<gene>
    <name evidence="2" type="ORF">GGP41_005486</name>
</gene>
<name>A0A8H5ZIS2_COCSA</name>
<feature type="region of interest" description="Disordered" evidence="1">
    <location>
        <begin position="111"/>
        <end position="137"/>
    </location>
</feature>
<evidence type="ECO:0000313" key="2">
    <source>
        <dbReference type="EMBL" id="KAF5850047.1"/>
    </source>
</evidence>
<evidence type="ECO:0000256" key="1">
    <source>
        <dbReference type="SAM" id="MobiDB-lite"/>
    </source>
</evidence>
<comment type="caution">
    <text evidence="2">The sequence shown here is derived from an EMBL/GenBank/DDBJ whole genome shotgun (WGS) entry which is preliminary data.</text>
</comment>
<reference evidence="2" key="1">
    <citation type="submission" date="2019-11" db="EMBL/GenBank/DDBJ databases">
        <title>Bipolaris sorokiniana Genome sequencing.</title>
        <authorList>
            <person name="Wang H."/>
        </authorList>
    </citation>
    <scope>NUCLEOTIDE SEQUENCE</scope>
</reference>
<proteinExistence type="predicted"/>
<sequence length="137" mass="15022">MEWRPRATDRFLELLCLAVYIIGGQLARGLELLSDKPKIVARFLPKVVGQLVTAYLLYLRPGKAATALVSDYLWANDSGPWDTDRLIPVGIGREVVGERFTVGYNKQLDGRSRAAGASGNGDVSSDEDKDGEDLLEL</sequence>
<dbReference type="AlphaFoldDB" id="A0A8H5ZIS2"/>
<accession>A0A8H5ZIS2</accession>
<evidence type="ECO:0000313" key="3">
    <source>
        <dbReference type="Proteomes" id="UP000624244"/>
    </source>
</evidence>